<dbReference type="Pfam" id="PF01312">
    <property type="entry name" value="Bac_export_2"/>
    <property type="match status" value="1"/>
</dbReference>
<accession>A0A1B1YF05</accession>
<dbReference type="Proteomes" id="UP000092971">
    <property type="component" value="Chromosome"/>
</dbReference>
<dbReference type="RefSeq" id="WP_015359721.1">
    <property type="nucleotide sequence ID" value="NZ_CP014672.1"/>
</dbReference>
<dbReference type="AlphaFoldDB" id="A0A1B1YF05"/>
<dbReference type="InterPro" id="IPR006135">
    <property type="entry name" value="T3SS_substrate_exporter"/>
</dbReference>
<proteinExistence type="predicted"/>
<protein>
    <submittedName>
        <fullName evidence="1">Flagellar biogenesis protein</fullName>
    </submittedName>
</protein>
<dbReference type="PANTHER" id="PTHR30531:SF12">
    <property type="entry name" value="FLAGELLAR BIOSYNTHETIC PROTEIN FLHB"/>
    <property type="match status" value="1"/>
</dbReference>
<dbReference type="OrthoDB" id="9810419at2"/>
<dbReference type="EMBL" id="CP014672">
    <property type="protein sequence ID" value="ANW99335.1"/>
    <property type="molecule type" value="Genomic_DNA"/>
</dbReference>
<dbReference type="InterPro" id="IPR029025">
    <property type="entry name" value="T3SS_substrate_exporter_C"/>
</dbReference>
<dbReference type="SUPFAM" id="SSF160544">
    <property type="entry name" value="EscU C-terminal domain-like"/>
    <property type="match status" value="1"/>
</dbReference>
<name>A0A1B1YF05_THEST</name>
<sequence>MEKKREEKKIKRATALSYTPNKDNAPRIIASGKGAIAEKIIEKAQEEKIPVVEDSDLASKLSELKVGSEIPVELYEVVAEILAFVSRVDEKAGEKFGKLAADSEK</sequence>
<gene>
    <name evidence="1" type="ORF">CSTERTH_09975</name>
</gene>
<keyword evidence="1" id="KW-0282">Flagellum</keyword>
<organism evidence="1 2">
    <name type="scientific">Thermoclostridium stercorarium subsp. thermolacticum DSM 2910</name>
    <dbReference type="NCBI Taxonomy" id="1121336"/>
    <lineage>
        <taxon>Bacteria</taxon>
        <taxon>Bacillati</taxon>
        <taxon>Bacillota</taxon>
        <taxon>Clostridia</taxon>
        <taxon>Eubacteriales</taxon>
        <taxon>Oscillospiraceae</taxon>
        <taxon>Thermoclostridium</taxon>
    </lineage>
</organism>
<dbReference type="GO" id="GO:0009306">
    <property type="term" value="P:protein secretion"/>
    <property type="evidence" value="ECO:0007669"/>
    <property type="project" value="InterPro"/>
</dbReference>
<keyword evidence="1" id="KW-0966">Cell projection</keyword>
<keyword evidence="1" id="KW-0969">Cilium</keyword>
<reference evidence="1 2" key="1">
    <citation type="submission" date="2016-02" db="EMBL/GenBank/DDBJ databases">
        <title>Comparison of Clostridium stercorarium subspecies using comparative genomics and transcriptomics.</title>
        <authorList>
            <person name="Schellenberg J."/>
            <person name="Thallinger G."/>
            <person name="Levin D.B."/>
            <person name="Zhang X."/>
            <person name="Alvare G."/>
            <person name="Fristensky B."/>
            <person name="Sparling R."/>
        </authorList>
    </citation>
    <scope>NUCLEOTIDE SEQUENCE [LARGE SCALE GENOMIC DNA]</scope>
    <source>
        <strain evidence="1 2">DSM 2910</strain>
    </source>
</reference>
<evidence type="ECO:0000313" key="2">
    <source>
        <dbReference type="Proteomes" id="UP000092971"/>
    </source>
</evidence>
<dbReference type="GO" id="GO:0005886">
    <property type="term" value="C:plasma membrane"/>
    <property type="evidence" value="ECO:0007669"/>
    <property type="project" value="TreeGrafter"/>
</dbReference>
<evidence type="ECO:0000313" key="1">
    <source>
        <dbReference type="EMBL" id="ANW99335.1"/>
    </source>
</evidence>
<dbReference type="Gene3D" id="3.40.1690.10">
    <property type="entry name" value="secretion proteins EscU"/>
    <property type="match status" value="1"/>
</dbReference>
<dbReference type="PANTHER" id="PTHR30531">
    <property type="entry name" value="FLAGELLAR BIOSYNTHETIC PROTEIN FLHB"/>
    <property type="match status" value="1"/>
</dbReference>